<proteinExistence type="inferred from homology"/>
<keyword evidence="7" id="KW-1185">Reference proteome</keyword>
<feature type="domain" description="HTH lysR-type" evidence="5">
    <location>
        <begin position="19"/>
        <end position="73"/>
    </location>
</feature>
<dbReference type="Gene3D" id="3.40.190.290">
    <property type="match status" value="1"/>
</dbReference>
<keyword evidence="3" id="KW-0238">DNA-binding</keyword>
<dbReference type="PROSITE" id="PS50931">
    <property type="entry name" value="HTH_LYSR"/>
    <property type="match status" value="1"/>
</dbReference>
<evidence type="ECO:0000256" key="1">
    <source>
        <dbReference type="ARBA" id="ARBA00009437"/>
    </source>
</evidence>
<dbReference type="InterPro" id="IPR036388">
    <property type="entry name" value="WH-like_DNA-bd_sf"/>
</dbReference>
<dbReference type="InterPro" id="IPR005119">
    <property type="entry name" value="LysR_subst-bd"/>
</dbReference>
<dbReference type="GO" id="GO:0003700">
    <property type="term" value="F:DNA-binding transcription factor activity"/>
    <property type="evidence" value="ECO:0007669"/>
    <property type="project" value="InterPro"/>
</dbReference>
<name>A0A225LXF0_9BURK</name>
<dbReference type="GO" id="GO:0003677">
    <property type="term" value="F:DNA binding"/>
    <property type="evidence" value="ECO:0007669"/>
    <property type="project" value="UniProtKB-KW"/>
</dbReference>
<comment type="caution">
    <text evidence="6">The sequence shown here is derived from an EMBL/GenBank/DDBJ whole genome shotgun (WGS) entry which is preliminary data.</text>
</comment>
<dbReference type="PANTHER" id="PTHR30419">
    <property type="entry name" value="HTH-TYPE TRANSCRIPTIONAL REGULATOR YBHD"/>
    <property type="match status" value="1"/>
</dbReference>
<dbReference type="Pfam" id="PF00126">
    <property type="entry name" value="HTH_1"/>
    <property type="match status" value="1"/>
</dbReference>
<dbReference type="Proteomes" id="UP000214603">
    <property type="component" value="Unassembled WGS sequence"/>
</dbReference>
<dbReference type="OrthoDB" id="8816280at2"/>
<dbReference type="EMBL" id="NJIH01000019">
    <property type="protein sequence ID" value="OWT53726.1"/>
    <property type="molecule type" value="Genomic_DNA"/>
</dbReference>
<dbReference type="InterPro" id="IPR036390">
    <property type="entry name" value="WH_DNA-bd_sf"/>
</dbReference>
<accession>A0A225LXF0</accession>
<dbReference type="InterPro" id="IPR000847">
    <property type="entry name" value="LysR_HTH_N"/>
</dbReference>
<keyword evidence="2" id="KW-0805">Transcription regulation</keyword>
<dbReference type="InterPro" id="IPR050950">
    <property type="entry name" value="HTH-type_LysR_regulators"/>
</dbReference>
<dbReference type="SUPFAM" id="SSF46785">
    <property type="entry name" value="Winged helix' DNA-binding domain"/>
    <property type="match status" value="1"/>
</dbReference>
<gene>
    <name evidence="6" type="ORF">CEY11_23680</name>
</gene>
<dbReference type="GO" id="GO:0005829">
    <property type="term" value="C:cytosol"/>
    <property type="evidence" value="ECO:0007669"/>
    <property type="project" value="TreeGrafter"/>
</dbReference>
<evidence type="ECO:0000256" key="4">
    <source>
        <dbReference type="ARBA" id="ARBA00023163"/>
    </source>
</evidence>
<reference evidence="7" key="1">
    <citation type="submission" date="2017-06" db="EMBL/GenBank/DDBJ databases">
        <title>Herbaspirillum phytohormonus sp. nov., isolated from the root nodule of Robinia pseudoacacia in lead-zinc mine.</title>
        <authorList>
            <person name="Fan M."/>
            <person name="Lin Y."/>
        </authorList>
    </citation>
    <scope>NUCLEOTIDE SEQUENCE [LARGE SCALE GENOMIC DNA]</scope>
    <source>
        <strain evidence="7">SC-089</strain>
    </source>
</reference>
<evidence type="ECO:0000313" key="6">
    <source>
        <dbReference type="EMBL" id="OWT53726.1"/>
    </source>
</evidence>
<keyword evidence="4" id="KW-0804">Transcription</keyword>
<dbReference type="AlphaFoldDB" id="A0A225LXF0"/>
<dbReference type="PANTHER" id="PTHR30419:SF8">
    <property type="entry name" value="NITROGEN ASSIMILATION TRANSCRIPTIONAL ACTIVATOR-RELATED"/>
    <property type="match status" value="1"/>
</dbReference>
<organism evidence="6 7">
    <name type="scientific">Candidimonas nitroreducens</name>
    <dbReference type="NCBI Taxonomy" id="683354"/>
    <lineage>
        <taxon>Bacteria</taxon>
        <taxon>Pseudomonadati</taxon>
        <taxon>Pseudomonadota</taxon>
        <taxon>Betaproteobacteria</taxon>
        <taxon>Burkholderiales</taxon>
        <taxon>Alcaligenaceae</taxon>
        <taxon>Candidimonas</taxon>
    </lineage>
</organism>
<dbReference type="Gene3D" id="1.10.10.10">
    <property type="entry name" value="Winged helix-like DNA-binding domain superfamily/Winged helix DNA-binding domain"/>
    <property type="match status" value="1"/>
</dbReference>
<evidence type="ECO:0000256" key="2">
    <source>
        <dbReference type="ARBA" id="ARBA00023015"/>
    </source>
</evidence>
<evidence type="ECO:0000313" key="7">
    <source>
        <dbReference type="Proteomes" id="UP000214603"/>
    </source>
</evidence>
<protein>
    <recommendedName>
        <fullName evidence="5">HTH lysR-type domain-containing protein</fullName>
    </recommendedName>
</protein>
<dbReference type="RefSeq" id="WP_088605906.1">
    <property type="nucleotide sequence ID" value="NZ_NJIH01000019.1"/>
</dbReference>
<evidence type="ECO:0000259" key="5">
    <source>
        <dbReference type="PROSITE" id="PS50931"/>
    </source>
</evidence>
<sequence length="320" mass="34725">MTVSATLLFSRLTGKARMRHLQLICLVAELGHLHKAALAANMSQSAATKALAELESVIGGQIFERHAKGMRLTPLGSALLPMVRNALEALHEVAEIASGISAGVNAILRVGAVGAALSGLLYRAVPSFSSQNPGVVIDIEHQVSSSVVDSFARGLLDIVICHAPQQIPQGCEFIPLASDRYVVVCSITHPLANVPDVTIDDLARHTWLMTPSTGITRVAFQALWERIGDNIQLCRVSSRSPLIMWAMLEDRPLLRFTSYNIVRQWIEAGLLVAIPGPWESASPPLGALLRRSDHLHNETLARFVDHLLSLSDFQDDHGQP</sequence>
<dbReference type="Pfam" id="PF03466">
    <property type="entry name" value="LysR_substrate"/>
    <property type="match status" value="1"/>
</dbReference>
<evidence type="ECO:0000256" key="3">
    <source>
        <dbReference type="ARBA" id="ARBA00023125"/>
    </source>
</evidence>
<comment type="similarity">
    <text evidence="1">Belongs to the LysR transcriptional regulatory family.</text>
</comment>
<dbReference type="SUPFAM" id="SSF53850">
    <property type="entry name" value="Periplasmic binding protein-like II"/>
    <property type="match status" value="1"/>
</dbReference>